<organism evidence="1 2">
    <name type="scientific">Anas platyrhynchos</name>
    <name type="common">Mallard</name>
    <name type="synonym">Anas boschas</name>
    <dbReference type="NCBI Taxonomy" id="8839"/>
    <lineage>
        <taxon>Eukaryota</taxon>
        <taxon>Metazoa</taxon>
        <taxon>Chordata</taxon>
        <taxon>Craniata</taxon>
        <taxon>Vertebrata</taxon>
        <taxon>Euteleostomi</taxon>
        <taxon>Archelosauria</taxon>
        <taxon>Archosauria</taxon>
        <taxon>Dinosauria</taxon>
        <taxon>Saurischia</taxon>
        <taxon>Theropoda</taxon>
        <taxon>Coelurosauria</taxon>
        <taxon>Aves</taxon>
        <taxon>Neognathae</taxon>
        <taxon>Galloanserae</taxon>
        <taxon>Anseriformes</taxon>
        <taxon>Anatidae</taxon>
        <taxon>Anatinae</taxon>
        <taxon>Anas</taxon>
    </lineage>
</organism>
<evidence type="ECO:0000313" key="2">
    <source>
        <dbReference type="Proteomes" id="UP000296049"/>
    </source>
</evidence>
<evidence type="ECO:0000313" key="1">
    <source>
        <dbReference type="EMBL" id="EOB05603.1"/>
    </source>
</evidence>
<dbReference type="EMBL" id="KB742678">
    <property type="protein sequence ID" value="EOB05603.1"/>
    <property type="molecule type" value="Genomic_DNA"/>
</dbReference>
<name>R0LYQ8_ANAPL</name>
<keyword evidence="2" id="KW-1185">Reference proteome</keyword>
<reference evidence="2" key="1">
    <citation type="journal article" date="2013" name="Nat. Genet.">
        <title>The duck genome and transcriptome provide insight into an avian influenza virus reservoir species.</title>
        <authorList>
            <person name="Huang Y."/>
            <person name="Li Y."/>
            <person name="Burt D.W."/>
            <person name="Chen H."/>
            <person name="Zhang Y."/>
            <person name="Qian W."/>
            <person name="Kim H."/>
            <person name="Gan S."/>
            <person name="Zhao Y."/>
            <person name="Li J."/>
            <person name="Yi K."/>
            <person name="Feng H."/>
            <person name="Zhu P."/>
            <person name="Li B."/>
            <person name="Liu Q."/>
            <person name="Fairley S."/>
            <person name="Magor K.E."/>
            <person name="Du Z."/>
            <person name="Hu X."/>
            <person name="Goodman L."/>
            <person name="Tafer H."/>
            <person name="Vignal A."/>
            <person name="Lee T."/>
            <person name="Kim K.W."/>
            <person name="Sheng Z."/>
            <person name="An Y."/>
            <person name="Searle S."/>
            <person name="Herrero J."/>
            <person name="Groenen M.A."/>
            <person name="Crooijmans R.P."/>
            <person name="Faraut T."/>
            <person name="Cai Q."/>
            <person name="Webster R.G."/>
            <person name="Aldridge J.R."/>
            <person name="Warren W.C."/>
            <person name="Bartschat S."/>
            <person name="Kehr S."/>
            <person name="Marz M."/>
            <person name="Stadler P.F."/>
            <person name="Smith J."/>
            <person name="Kraus R.H."/>
            <person name="Zhao Y."/>
            <person name="Ren L."/>
            <person name="Fei J."/>
            <person name="Morisson M."/>
            <person name="Kaiser P."/>
            <person name="Griffin D.K."/>
            <person name="Rao M."/>
            <person name="Pitel F."/>
            <person name="Wang J."/>
            <person name="Li N."/>
        </authorList>
    </citation>
    <scope>NUCLEOTIDE SEQUENCE [LARGE SCALE GENOMIC DNA]</scope>
</reference>
<accession>R0LYQ8</accession>
<dbReference type="Proteomes" id="UP000296049">
    <property type="component" value="Unassembled WGS sequence"/>
</dbReference>
<gene>
    <name evidence="1" type="ORF">Anapl_10700</name>
</gene>
<proteinExistence type="predicted"/>
<protein>
    <submittedName>
        <fullName evidence="1">Uncharacterized protein</fullName>
    </submittedName>
</protein>
<sequence length="83" mass="8910">MSAETPKEENQTPPPVQVGWRAAELGCSVRKVDLGAPGGSKVGRGCDLVCKEYNPTVPKKEEHGRSSDINQGQTTLIDCWASL</sequence>
<dbReference type="AlphaFoldDB" id="R0LYQ8"/>